<keyword evidence="1" id="KW-0812">Transmembrane</keyword>
<evidence type="ECO:0000313" key="2">
    <source>
        <dbReference type="EMBL" id="SVE31891.1"/>
    </source>
</evidence>
<feature type="non-terminal residue" evidence="2">
    <location>
        <position position="28"/>
    </location>
</feature>
<dbReference type="EMBL" id="UINC01209053">
    <property type="protein sequence ID" value="SVE31891.1"/>
    <property type="molecule type" value="Genomic_DNA"/>
</dbReference>
<evidence type="ECO:0000256" key="1">
    <source>
        <dbReference type="SAM" id="Phobius"/>
    </source>
</evidence>
<feature type="transmembrane region" description="Helical" evidence="1">
    <location>
        <begin position="12"/>
        <end position="27"/>
    </location>
</feature>
<reference evidence="2" key="1">
    <citation type="submission" date="2018-05" db="EMBL/GenBank/DDBJ databases">
        <authorList>
            <person name="Lanie J.A."/>
            <person name="Ng W.-L."/>
            <person name="Kazmierczak K.M."/>
            <person name="Andrzejewski T.M."/>
            <person name="Davidsen T.M."/>
            <person name="Wayne K.J."/>
            <person name="Tettelin H."/>
            <person name="Glass J.I."/>
            <person name="Rusch D."/>
            <person name="Podicherti R."/>
            <person name="Tsui H.-C.T."/>
            <person name="Winkler M.E."/>
        </authorList>
    </citation>
    <scope>NUCLEOTIDE SEQUENCE</scope>
</reference>
<dbReference type="AlphaFoldDB" id="A0A383CIB7"/>
<gene>
    <name evidence="2" type="ORF">METZ01_LOCUS484745</name>
</gene>
<organism evidence="2">
    <name type="scientific">marine metagenome</name>
    <dbReference type="NCBI Taxonomy" id="408172"/>
    <lineage>
        <taxon>unclassified sequences</taxon>
        <taxon>metagenomes</taxon>
        <taxon>ecological metagenomes</taxon>
    </lineage>
</organism>
<sequence length="28" mass="3221">MKTIYKKNPKRILGYLMAFAMVLFSANA</sequence>
<protein>
    <submittedName>
        <fullName evidence="2">Uncharacterized protein</fullName>
    </submittedName>
</protein>
<keyword evidence="1" id="KW-1133">Transmembrane helix</keyword>
<name>A0A383CIB7_9ZZZZ</name>
<accession>A0A383CIB7</accession>
<keyword evidence="1" id="KW-0472">Membrane</keyword>
<proteinExistence type="predicted"/>